<feature type="region of interest" description="Disordered" evidence="1">
    <location>
        <begin position="86"/>
        <end position="110"/>
    </location>
</feature>
<evidence type="ECO:0000256" key="1">
    <source>
        <dbReference type="SAM" id="MobiDB-lite"/>
    </source>
</evidence>
<protein>
    <submittedName>
        <fullName evidence="2">Uncharacterized protein</fullName>
    </submittedName>
</protein>
<evidence type="ECO:0000313" key="2">
    <source>
        <dbReference type="EMBL" id="WTP88756.1"/>
    </source>
</evidence>
<gene>
    <name evidence="2" type="ORF">OG477_26910</name>
</gene>
<name>A0AAU1I1L8_9ACTN</name>
<sequence length="110" mass="12202">MDMKPWLGLADRVRAEGAYGYADFARDLARQLTWHGALDVATVLRSYVYGQPGGSELHKAVEPLYRRLGWEQAALVACWFRDARNRPGQRRPGGWPVAAPADPQAPKIAA</sequence>
<accession>A0AAU1I1L8</accession>
<reference evidence="2" key="1">
    <citation type="submission" date="2022-10" db="EMBL/GenBank/DDBJ databases">
        <title>The complete genomes of actinobacterial strains from the NBC collection.</title>
        <authorList>
            <person name="Joergensen T.S."/>
            <person name="Alvarez Arevalo M."/>
            <person name="Sterndorff E.B."/>
            <person name="Faurdal D."/>
            <person name="Vuksanovic O."/>
            <person name="Mourched A.-S."/>
            <person name="Charusanti P."/>
            <person name="Shaw S."/>
            <person name="Blin K."/>
            <person name="Weber T."/>
        </authorList>
    </citation>
    <scope>NUCLEOTIDE SEQUENCE</scope>
    <source>
        <strain evidence="2">NBC 00180</strain>
    </source>
</reference>
<dbReference type="AlphaFoldDB" id="A0AAU1I1L8"/>
<dbReference type="EMBL" id="CP108140">
    <property type="protein sequence ID" value="WTP88756.1"/>
    <property type="molecule type" value="Genomic_DNA"/>
</dbReference>
<organism evidence="2">
    <name type="scientific">Streptomyces sp. NBC_00180</name>
    <dbReference type="NCBI Taxonomy" id="2903632"/>
    <lineage>
        <taxon>Bacteria</taxon>
        <taxon>Bacillati</taxon>
        <taxon>Actinomycetota</taxon>
        <taxon>Actinomycetes</taxon>
        <taxon>Kitasatosporales</taxon>
        <taxon>Streptomycetaceae</taxon>
        <taxon>Streptomyces</taxon>
    </lineage>
</organism>
<proteinExistence type="predicted"/>